<dbReference type="AlphaFoldDB" id="A0A1V9XIH7"/>
<protein>
    <submittedName>
        <fullName evidence="1">Heparan sulfate glucosamine 3-O-sulfotransferase 5-like</fullName>
    </submittedName>
</protein>
<proteinExistence type="predicted"/>
<name>A0A1V9XIH7_9ACAR</name>
<organism evidence="1 2">
    <name type="scientific">Tropilaelaps mercedesae</name>
    <dbReference type="NCBI Taxonomy" id="418985"/>
    <lineage>
        <taxon>Eukaryota</taxon>
        <taxon>Metazoa</taxon>
        <taxon>Ecdysozoa</taxon>
        <taxon>Arthropoda</taxon>
        <taxon>Chelicerata</taxon>
        <taxon>Arachnida</taxon>
        <taxon>Acari</taxon>
        <taxon>Parasitiformes</taxon>
        <taxon>Mesostigmata</taxon>
        <taxon>Gamasina</taxon>
        <taxon>Dermanyssoidea</taxon>
        <taxon>Laelapidae</taxon>
        <taxon>Tropilaelaps</taxon>
    </lineage>
</organism>
<dbReference type="STRING" id="418985.A0A1V9XIH7"/>
<dbReference type="GO" id="GO:0016740">
    <property type="term" value="F:transferase activity"/>
    <property type="evidence" value="ECO:0007669"/>
    <property type="project" value="UniProtKB-KW"/>
</dbReference>
<keyword evidence="1" id="KW-0808">Transferase</keyword>
<accession>A0A1V9XIH7</accession>
<evidence type="ECO:0000313" key="1">
    <source>
        <dbReference type="EMBL" id="OQR73350.1"/>
    </source>
</evidence>
<sequence>MERDHDLKRLDSSVRSRLEARIPEEAFYFNKTKGFYCVRAPDDIQDHCLNESKGRKHPKGILLSRRTRLRLAGTIANTGERTKEKKADRLKSSLSNIFPELIGLYCCHYRGQPNALFKQSVLLAPMDATQLQRLCTSQSGASGTKSND</sequence>
<dbReference type="InParanoid" id="A0A1V9XIH7"/>
<dbReference type="OrthoDB" id="6504578at2759"/>
<evidence type="ECO:0000313" key="2">
    <source>
        <dbReference type="Proteomes" id="UP000192247"/>
    </source>
</evidence>
<dbReference type="Proteomes" id="UP000192247">
    <property type="component" value="Unassembled WGS sequence"/>
</dbReference>
<gene>
    <name evidence="1" type="ORF">BIW11_03599</name>
</gene>
<comment type="caution">
    <text evidence="1">The sequence shown here is derived from an EMBL/GenBank/DDBJ whole genome shotgun (WGS) entry which is preliminary data.</text>
</comment>
<keyword evidence="2" id="KW-1185">Reference proteome</keyword>
<reference evidence="1 2" key="1">
    <citation type="journal article" date="2017" name="Gigascience">
        <title>Draft genome of the honey bee ectoparasitic mite, Tropilaelaps mercedesae, is shaped by the parasitic life history.</title>
        <authorList>
            <person name="Dong X."/>
            <person name="Armstrong S.D."/>
            <person name="Xia D."/>
            <person name="Makepeace B.L."/>
            <person name="Darby A.C."/>
            <person name="Kadowaki T."/>
        </authorList>
    </citation>
    <scope>NUCLEOTIDE SEQUENCE [LARGE SCALE GENOMIC DNA]</scope>
    <source>
        <strain evidence="1">Wuxi-XJTLU</strain>
    </source>
</reference>
<dbReference type="EMBL" id="MNPL01010090">
    <property type="protein sequence ID" value="OQR73350.1"/>
    <property type="molecule type" value="Genomic_DNA"/>
</dbReference>